<dbReference type="Proteomes" id="UP000332933">
    <property type="component" value="Unassembled WGS sequence"/>
</dbReference>
<proteinExistence type="predicted"/>
<evidence type="ECO:0000313" key="1">
    <source>
        <dbReference type="EMBL" id="KAF0685708.1"/>
    </source>
</evidence>
<name>A0A485LLG7_9STRA</name>
<dbReference type="EMBL" id="VJMH01007058">
    <property type="protein sequence ID" value="KAF0685708.1"/>
    <property type="molecule type" value="Genomic_DNA"/>
</dbReference>
<reference evidence="1" key="2">
    <citation type="submission" date="2019-06" db="EMBL/GenBank/DDBJ databases">
        <title>Genomics analysis of Aphanomyces spp. identifies a new class of oomycete effector associated with host adaptation.</title>
        <authorList>
            <person name="Gaulin E."/>
        </authorList>
    </citation>
    <scope>NUCLEOTIDE SEQUENCE</scope>
    <source>
        <strain evidence="1">CBS 578.67</strain>
    </source>
</reference>
<keyword evidence="3" id="KW-1185">Reference proteome</keyword>
<dbReference type="AlphaFoldDB" id="A0A485LLG7"/>
<accession>A0A485LLG7</accession>
<dbReference type="EMBL" id="CAADRA010007084">
    <property type="protein sequence ID" value="VFT99115.1"/>
    <property type="molecule type" value="Genomic_DNA"/>
</dbReference>
<protein>
    <submittedName>
        <fullName evidence="2">Aste57867_22455 protein</fullName>
    </submittedName>
</protein>
<evidence type="ECO:0000313" key="2">
    <source>
        <dbReference type="EMBL" id="VFT99115.1"/>
    </source>
</evidence>
<reference evidence="2 3" key="1">
    <citation type="submission" date="2019-03" db="EMBL/GenBank/DDBJ databases">
        <authorList>
            <person name="Gaulin E."/>
            <person name="Dumas B."/>
        </authorList>
    </citation>
    <scope>NUCLEOTIDE SEQUENCE [LARGE SCALE GENOMIC DNA]</scope>
    <source>
        <strain evidence="2">CBS 568.67</strain>
    </source>
</reference>
<evidence type="ECO:0000313" key="3">
    <source>
        <dbReference type="Proteomes" id="UP000332933"/>
    </source>
</evidence>
<sequence>MVSLDPKKVQESLSSYHESLMAKYVVGRDVNVHSRTLWEHLKDAKEDRVDVTEIGIFDAASSFVDLEGIASYRGVSEDGIEKHMLDFKEFGYDPSERLLICTPGPSGFNFGDLGGEVNPYRRALSPLLVDGRRLMVPCIIKENPSAQEYIELANMYKNMPHQGSADSAYAWMELCKKYFDWTKYDETNRFRKIVVTGSKKAGKLSKGSTDSLTNQCLNWRARLKPRFKFALA</sequence>
<organism evidence="2 3">
    <name type="scientific">Aphanomyces stellatus</name>
    <dbReference type="NCBI Taxonomy" id="120398"/>
    <lineage>
        <taxon>Eukaryota</taxon>
        <taxon>Sar</taxon>
        <taxon>Stramenopiles</taxon>
        <taxon>Oomycota</taxon>
        <taxon>Saprolegniomycetes</taxon>
        <taxon>Saprolegniales</taxon>
        <taxon>Verrucalvaceae</taxon>
        <taxon>Aphanomyces</taxon>
    </lineage>
</organism>
<gene>
    <name evidence="2" type="primary">Aste57867_22455</name>
    <name evidence="1" type="ORF">As57867_022385</name>
    <name evidence="2" type="ORF">ASTE57867_22455</name>
</gene>
<dbReference type="OrthoDB" id="85969at2759"/>